<organism evidence="1 2">
    <name type="scientific">Marinibactrum halimedae</name>
    <dbReference type="NCBI Taxonomy" id="1444977"/>
    <lineage>
        <taxon>Bacteria</taxon>
        <taxon>Pseudomonadati</taxon>
        <taxon>Pseudomonadota</taxon>
        <taxon>Gammaproteobacteria</taxon>
        <taxon>Cellvibrionales</taxon>
        <taxon>Cellvibrionaceae</taxon>
        <taxon>Marinibactrum</taxon>
    </lineage>
</organism>
<protein>
    <submittedName>
        <fullName evidence="1">Uncharacterized protein</fullName>
    </submittedName>
</protein>
<proteinExistence type="predicted"/>
<sequence length="133" mass="15036">MFKDLVKLNVSGAPIKLTALGVSQEECYGFTWEVGQLTFDHSIYVTLVDDNEFALIFHRTSEEAISLYQADGEEVVRLASPSLEHKTLSFAYPQLRKGDRKLFGIVFTDGELDYSAEFDTDSKTFGQVKRISR</sequence>
<reference evidence="1 2" key="1">
    <citation type="journal article" date="2014" name="Int. J. Syst. Evol. Microbiol.">
        <title>Complete genome sequence of Corynebacterium casei LMG S-19264T (=DSM 44701T), isolated from a smear-ripened cheese.</title>
        <authorList>
            <consortium name="US DOE Joint Genome Institute (JGI-PGF)"/>
            <person name="Walter F."/>
            <person name="Albersmeier A."/>
            <person name="Kalinowski J."/>
            <person name="Ruckert C."/>
        </authorList>
    </citation>
    <scope>NUCLEOTIDE SEQUENCE [LARGE SCALE GENOMIC DNA]</scope>
    <source>
        <strain evidence="1 2">NBRC 110095</strain>
    </source>
</reference>
<name>A0AA37T3D6_9GAMM</name>
<gene>
    <name evidence="1" type="ORF">GCM10007877_04800</name>
</gene>
<comment type="caution">
    <text evidence="1">The sequence shown here is derived from an EMBL/GenBank/DDBJ whole genome shotgun (WGS) entry which is preliminary data.</text>
</comment>
<keyword evidence="2" id="KW-1185">Reference proteome</keyword>
<evidence type="ECO:0000313" key="1">
    <source>
        <dbReference type="EMBL" id="GLS24766.1"/>
    </source>
</evidence>
<dbReference type="Proteomes" id="UP001156870">
    <property type="component" value="Unassembled WGS sequence"/>
</dbReference>
<dbReference type="RefSeq" id="WP_232595909.1">
    <property type="nucleotide sequence ID" value="NZ_BSPD01000019.1"/>
</dbReference>
<dbReference type="AlphaFoldDB" id="A0AA37T3D6"/>
<accession>A0AA37T3D6</accession>
<dbReference type="EMBL" id="BSPD01000019">
    <property type="protein sequence ID" value="GLS24766.1"/>
    <property type="molecule type" value="Genomic_DNA"/>
</dbReference>
<evidence type="ECO:0000313" key="2">
    <source>
        <dbReference type="Proteomes" id="UP001156870"/>
    </source>
</evidence>